<evidence type="ECO:0000313" key="1">
    <source>
        <dbReference type="EMBL" id="EUA92461.1"/>
    </source>
</evidence>
<keyword evidence="2" id="KW-1185">Reference proteome</keyword>
<reference evidence="1 2" key="1">
    <citation type="submission" date="2014-01" db="EMBL/GenBank/DDBJ databases">
        <authorList>
            <person name="Dobos K."/>
            <person name="Lenaerts A."/>
            <person name="Ordway D."/>
            <person name="DeGroote M.A."/>
            <person name="Parker T."/>
            <person name="Sizemore C."/>
            <person name="Tallon L.J."/>
            <person name="Sadzewicz L.K."/>
            <person name="Sengamalay N."/>
            <person name="Fraser C.M."/>
            <person name="Hine E."/>
            <person name="Shefchek K.A."/>
            <person name="Das S.P."/>
            <person name="Tettelin H."/>
        </authorList>
    </citation>
    <scope>NUCLEOTIDE SEQUENCE [LARGE SCALE GENOMIC DNA]</scope>
    <source>
        <strain evidence="1 2">Harvey</strain>
    </source>
</reference>
<proteinExistence type="predicted"/>
<comment type="caution">
    <text evidence="1">The sequence shown here is derived from an EMBL/GenBank/DDBJ whole genome shotgun (WGS) entry which is preliminary data.</text>
</comment>
<organism evidence="1 2">
    <name type="scientific">Mycobacterium ulcerans str. Harvey</name>
    <dbReference type="NCBI Taxonomy" id="1299332"/>
    <lineage>
        <taxon>Bacteria</taxon>
        <taxon>Bacillati</taxon>
        <taxon>Actinomycetota</taxon>
        <taxon>Actinomycetes</taxon>
        <taxon>Mycobacteriales</taxon>
        <taxon>Mycobacteriaceae</taxon>
        <taxon>Mycobacterium</taxon>
        <taxon>Mycobacterium ulcerans group</taxon>
    </lineage>
</organism>
<gene>
    <name evidence="1" type="ORF">I551_1051</name>
</gene>
<dbReference type="Proteomes" id="UP000020681">
    <property type="component" value="Unassembled WGS sequence"/>
</dbReference>
<name>A0ABN0R5R9_MYCUL</name>
<sequence>MIDHFARRCRAVRLVPFDPQLEEGAEIVLDRMKRETRETLAELAAVVAEGFGPDQRRSSPSFG</sequence>
<accession>A0ABN0R5R9</accession>
<protein>
    <submittedName>
        <fullName evidence="1">Uncharacterized protein</fullName>
    </submittedName>
</protein>
<evidence type="ECO:0000313" key="2">
    <source>
        <dbReference type="Proteomes" id="UP000020681"/>
    </source>
</evidence>
<dbReference type="EMBL" id="JAOL01000077">
    <property type="protein sequence ID" value="EUA92461.1"/>
    <property type="molecule type" value="Genomic_DNA"/>
</dbReference>